<gene>
    <name evidence="2" type="ORF">E2C01_087790</name>
</gene>
<organism evidence="2 3">
    <name type="scientific">Portunus trituberculatus</name>
    <name type="common">Swimming crab</name>
    <name type="synonym">Neptunus trituberculatus</name>
    <dbReference type="NCBI Taxonomy" id="210409"/>
    <lineage>
        <taxon>Eukaryota</taxon>
        <taxon>Metazoa</taxon>
        <taxon>Ecdysozoa</taxon>
        <taxon>Arthropoda</taxon>
        <taxon>Crustacea</taxon>
        <taxon>Multicrustacea</taxon>
        <taxon>Malacostraca</taxon>
        <taxon>Eumalacostraca</taxon>
        <taxon>Eucarida</taxon>
        <taxon>Decapoda</taxon>
        <taxon>Pleocyemata</taxon>
        <taxon>Brachyura</taxon>
        <taxon>Eubrachyura</taxon>
        <taxon>Portunoidea</taxon>
        <taxon>Portunidae</taxon>
        <taxon>Portuninae</taxon>
        <taxon>Portunus</taxon>
    </lineage>
</organism>
<feature type="compositionally biased region" description="Polar residues" evidence="1">
    <location>
        <begin position="55"/>
        <end position="64"/>
    </location>
</feature>
<feature type="region of interest" description="Disordered" evidence="1">
    <location>
        <begin position="1"/>
        <end position="64"/>
    </location>
</feature>
<comment type="caution">
    <text evidence="2">The sequence shown here is derived from an EMBL/GenBank/DDBJ whole genome shotgun (WGS) entry which is preliminary data.</text>
</comment>
<dbReference type="Proteomes" id="UP000324222">
    <property type="component" value="Unassembled WGS sequence"/>
</dbReference>
<protein>
    <submittedName>
        <fullName evidence="2">Uncharacterized protein</fullName>
    </submittedName>
</protein>
<accession>A0A5B7JF09</accession>
<evidence type="ECO:0000256" key="1">
    <source>
        <dbReference type="SAM" id="MobiDB-lite"/>
    </source>
</evidence>
<evidence type="ECO:0000313" key="3">
    <source>
        <dbReference type="Proteomes" id="UP000324222"/>
    </source>
</evidence>
<feature type="compositionally biased region" description="Polar residues" evidence="1">
    <location>
        <begin position="1"/>
        <end position="16"/>
    </location>
</feature>
<evidence type="ECO:0000313" key="2">
    <source>
        <dbReference type="EMBL" id="MPC92686.1"/>
    </source>
</evidence>
<reference evidence="2 3" key="1">
    <citation type="submission" date="2019-05" db="EMBL/GenBank/DDBJ databases">
        <title>Another draft genome of Portunus trituberculatus and its Hox gene families provides insights of decapod evolution.</title>
        <authorList>
            <person name="Jeong J.-H."/>
            <person name="Song I."/>
            <person name="Kim S."/>
            <person name="Choi T."/>
            <person name="Kim D."/>
            <person name="Ryu S."/>
            <person name="Kim W."/>
        </authorList>
    </citation>
    <scope>NUCLEOTIDE SEQUENCE [LARGE SCALE GENOMIC DNA]</scope>
    <source>
        <tissue evidence="2">Muscle</tissue>
    </source>
</reference>
<dbReference type="EMBL" id="VSRR010092155">
    <property type="protein sequence ID" value="MPC92686.1"/>
    <property type="molecule type" value="Genomic_DNA"/>
</dbReference>
<proteinExistence type="predicted"/>
<feature type="compositionally biased region" description="Basic and acidic residues" evidence="1">
    <location>
        <begin position="17"/>
        <end position="34"/>
    </location>
</feature>
<keyword evidence="3" id="KW-1185">Reference proteome</keyword>
<name>A0A5B7JF09_PORTR</name>
<sequence length="64" mass="7410">MNSREASIVAETNQAGRRTDRQKEAGRRTSRYRDLLFQLIPAVRQNRKSDRDGQRQTGRTGADY</sequence>
<dbReference type="AlphaFoldDB" id="A0A5B7JF09"/>